<feature type="signal peptide" evidence="2">
    <location>
        <begin position="1"/>
        <end position="19"/>
    </location>
</feature>
<protein>
    <recommendedName>
        <fullName evidence="5">DUF4232 domain-containing protein</fullName>
    </recommendedName>
</protein>
<dbReference type="Proteomes" id="UP000730482">
    <property type="component" value="Unassembled WGS sequence"/>
</dbReference>
<evidence type="ECO:0000256" key="1">
    <source>
        <dbReference type="SAM" id="MobiDB-lite"/>
    </source>
</evidence>
<feature type="compositionally biased region" description="Low complexity" evidence="1">
    <location>
        <begin position="34"/>
        <end position="86"/>
    </location>
</feature>
<organism evidence="3 4">
    <name type="scientific">Catenulispora pinistramenti</name>
    <dbReference type="NCBI Taxonomy" id="2705254"/>
    <lineage>
        <taxon>Bacteria</taxon>
        <taxon>Bacillati</taxon>
        <taxon>Actinomycetota</taxon>
        <taxon>Actinomycetes</taxon>
        <taxon>Catenulisporales</taxon>
        <taxon>Catenulisporaceae</taxon>
        <taxon>Catenulispora</taxon>
    </lineage>
</organism>
<accession>A0ABS5KVN3</accession>
<name>A0ABS5KVN3_9ACTN</name>
<dbReference type="EMBL" id="JAAFYZ010000092">
    <property type="protein sequence ID" value="MBS2550121.1"/>
    <property type="molecule type" value="Genomic_DNA"/>
</dbReference>
<feature type="region of interest" description="Disordered" evidence="1">
    <location>
        <begin position="25"/>
        <end position="109"/>
    </location>
</feature>
<reference evidence="3 4" key="1">
    <citation type="submission" date="2020-02" db="EMBL/GenBank/DDBJ databases">
        <title>Acidophilic actinobacteria isolated from forest soil.</title>
        <authorList>
            <person name="Golinska P."/>
        </authorList>
    </citation>
    <scope>NUCLEOTIDE SEQUENCE [LARGE SCALE GENOMIC DNA]</scope>
    <source>
        <strain evidence="3 4">NL8</strain>
    </source>
</reference>
<evidence type="ECO:0008006" key="5">
    <source>
        <dbReference type="Google" id="ProtNLM"/>
    </source>
</evidence>
<evidence type="ECO:0000313" key="4">
    <source>
        <dbReference type="Proteomes" id="UP000730482"/>
    </source>
</evidence>
<evidence type="ECO:0000313" key="3">
    <source>
        <dbReference type="EMBL" id="MBS2550121.1"/>
    </source>
</evidence>
<dbReference type="RefSeq" id="WP_212012286.1">
    <property type="nucleotide sequence ID" value="NZ_JAAFYZ010000092.1"/>
</dbReference>
<comment type="caution">
    <text evidence="3">The sequence shown here is derived from an EMBL/GenBank/DDBJ whole genome shotgun (WGS) entry which is preliminary data.</text>
</comment>
<evidence type="ECO:0000256" key="2">
    <source>
        <dbReference type="SAM" id="SignalP"/>
    </source>
</evidence>
<keyword evidence="4" id="KW-1185">Reference proteome</keyword>
<proteinExistence type="predicted"/>
<dbReference type="PROSITE" id="PS51257">
    <property type="entry name" value="PROKAR_LIPOPROTEIN"/>
    <property type="match status" value="1"/>
</dbReference>
<sequence length="258" mass="24860">MNALNRIALLAGGALVAVAATGCSSSTKSAGAGPATSPTNASGTTAAASTSASVPNTTAGSTSAPAGGSASTPPAAGNTPPSTNSGVNGGEVGNGSTTAPAANTPPPAACQNASLNASLAPSIPGQKSSVFVIAVKNTGQTCTLGPIPYVWITKSPTDVSDETRPLIPGVDTGKKNIILSGTTLYAAIDLLPGNLASTTGNYGDLAVTANPTPNTSGKDVQDVVIPAGSAEGNAKLGVYALNPASAINQIQYATTAEK</sequence>
<feature type="chain" id="PRO_5045324212" description="DUF4232 domain-containing protein" evidence="2">
    <location>
        <begin position="20"/>
        <end position="258"/>
    </location>
</feature>
<gene>
    <name evidence="3" type="ORF">KGQ19_24960</name>
</gene>
<keyword evidence="2" id="KW-0732">Signal</keyword>